<keyword evidence="3 9" id="KW-0547">Nucleotide-binding</keyword>
<dbReference type="SUPFAM" id="SSF52374">
    <property type="entry name" value="Nucleotidylyl transferase"/>
    <property type="match status" value="1"/>
</dbReference>
<evidence type="ECO:0000256" key="9">
    <source>
        <dbReference type="HAMAP-Rule" id="MF_02004"/>
    </source>
</evidence>
<organism evidence="11 12">
    <name type="scientific">Metamycoplasma faucium</name>
    <dbReference type="NCBI Taxonomy" id="56142"/>
    <lineage>
        <taxon>Bacteria</taxon>
        <taxon>Bacillati</taxon>
        <taxon>Mycoplasmatota</taxon>
        <taxon>Mycoplasmoidales</taxon>
        <taxon>Metamycoplasmataceae</taxon>
        <taxon>Metamycoplasma</taxon>
    </lineage>
</organism>
<dbReference type="InterPro" id="IPR037118">
    <property type="entry name" value="Val-tRNA_synth_C_sf"/>
</dbReference>
<evidence type="ECO:0000259" key="10">
    <source>
        <dbReference type="PROSITE" id="PS50893"/>
    </source>
</evidence>
<comment type="function">
    <text evidence="9">Catalyzes the attachment of valine to tRNA(Val). As ValRS can inadvertently accommodate and process structurally similar amino acids such as threonine, to avoid such errors, it has a 'posttransfer' editing activity that hydrolyzes mischarged Thr-tRNA(Val) in a tRNA-dependent manner.</text>
</comment>
<comment type="catalytic activity">
    <reaction evidence="8 9">
        <text>tRNA(Val) + L-valine + ATP = L-valyl-tRNA(Val) + AMP + diphosphate</text>
        <dbReference type="Rhea" id="RHEA:10704"/>
        <dbReference type="Rhea" id="RHEA-COMP:9672"/>
        <dbReference type="Rhea" id="RHEA-COMP:9708"/>
        <dbReference type="ChEBI" id="CHEBI:30616"/>
        <dbReference type="ChEBI" id="CHEBI:33019"/>
        <dbReference type="ChEBI" id="CHEBI:57762"/>
        <dbReference type="ChEBI" id="CHEBI:78442"/>
        <dbReference type="ChEBI" id="CHEBI:78537"/>
        <dbReference type="ChEBI" id="CHEBI:456215"/>
        <dbReference type="EC" id="6.1.1.9"/>
    </reaction>
</comment>
<dbReference type="InterPro" id="IPR033705">
    <property type="entry name" value="Anticodon_Ia_Val"/>
</dbReference>
<dbReference type="InterPro" id="IPR013155">
    <property type="entry name" value="M/V/L/I-tRNA-synth_anticd-bd"/>
</dbReference>
<dbReference type="InterPro" id="IPR002303">
    <property type="entry name" value="Valyl-tRNA_ligase"/>
</dbReference>
<comment type="domain">
    <text evidence="9">The C-terminal coiled-coil domain is crucial for aminoacylation activity.</text>
</comment>
<dbReference type="CDD" id="cd07962">
    <property type="entry name" value="Anticodon_Ia_Val"/>
    <property type="match status" value="1"/>
</dbReference>
<evidence type="ECO:0000256" key="3">
    <source>
        <dbReference type="ARBA" id="ARBA00022741"/>
    </source>
</evidence>
<evidence type="ECO:0000256" key="5">
    <source>
        <dbReference type="ARBA" id="ARBA00022917"/>
    </source>
</evidence>
<feature type="domain" description="ABC transporter" evidence="10">
    <location>
        <begin position="436"/>
        <end position="676"/>
    </location>
</feature>
<dbReference type="Pfam" id="PF08264">
    <property type="entry name" value="Anticodon_1"/>
    <property type="match status" value="1"/>
</dbReference>
<comment type="subunit">
    <text evidence="9">Monomer.</text>
</comment>
<feature type="binding site" evidence="9">
    <location>
        <position position="1289"/>
    </location>
    <ligand>
        <name>ATP</name>
        <dbReference type="ChEBI" id="CHEBI:30616"/>
    </ligand>
</feature>
<dbReference type="InterPro" id="IPR002300">
    <property type="entry name" value="aa-tRNA-synth_Ia"/>
</dbReference>
<proteinExistence type="inferred from homology"/>
<evidence type="ECO:0000256" key="6">
    <source>
        <dbReference type="ARBA" id="ARBA00023054"/>
    </source>
</evidence>
<reference evidence="11" key="1">
    <citation type="submission" date="2021-11" db="EMBL/GenBank/DDBJ databases">
        <title>The first genome sequence of unculturable Mycoplasma faucium obtained by de novo assembly of metagenomic reads.</title>
        <authorList>
            <person name="Sabat A.J."/>
            <person name="Bathoorn E."/>
            <person name="Akkerboom V."/>
            <person name="Friedrich A.W."/>
        </authorList>
    </citation>
    <scope>NUCLEOTIDE SEQUENCE [LARGE SCALE GENOMIC DNA]</scope>
    <source>
        <strain evidence="11">UMCG-MFM1</strain>
    </source>
</reference>
<dbReference type="NCBIfam" id="TIGR00422">
    <property type="entry name" value="valS"/>
    <property type="match status" value="1"/>
</dbReference>
<evidence type="ECO:0000256" key="8">
    <source>
        <dbReference type="ARBA" id="ARBA00047552"/>
    </source>
</evidence>
<dbReference type="PROSITE" id="PS00178">
    <property type="entry name" value="AA_TRNA_LIGASE_I"/>
    <property type="match status" value="1"/>
</dbReference>
<dbReference type="PANTHER" id="PTHR11946">
    <property type="entry name" value="VALYL-TRNA SYNTHETASES"/>
    <property type="match status" value="1"/>
</dbReference>
<dbReference type="InterPro" id="IPR009080">
    <property type="entry name" value="tRNAsynth_Ia_anticodon-bd"/>
</dbReference>
<protein>
    <recommendedName>
        <fullName evidence="9">Valine--tRNA ligase</fullName>
        <ecNumber evidence="9">6.1.1.9</ecNumber>
    </recommendedName>
    <alternativeName>
        <fullName evidence="9">Valyl-tRNA synthetase</fullName>
        <shortName evidence="9">ValRS</shortName>
    </alternativeName>
</protein>
<dbReference type="PROSITE" id="PS50893">
    <property type="entry name" value="ABC_TRANSPORTER_2"/>
    <property type="match status" value="1"/>
</dbReference>
<dbReference type="CDD" id="cd00817">
    <property type="entry name" value="ValRS_core"/>
    <property type="match status" value="1"/>
</dbReference>
<feature type="short sequence motif" description="'HIGH' region" evidence="9">
    <location>
        <begin position="816"/>
        <end position="826"/>
    </location>
</feature>
<dbReference type="SUPFAM" id="SSF46589">
    <property type="entry name" value="tRNA-binding arm"/>
    <property type="match status" value="1"/>
</dbReference>
<dbReference type="Gene3D" id="1.10.730.10">
    <property type="entry name" value="Isoleucyl-tRNA Synthetase, Domain 1"/>
    <property type="match status" value="1"/>
</dbReference>
<dbReference type="InterPro" id="IPR003439">
    <property type="entry name" value="ABC_transporter-like_ATP-bd"/>
</dbReference>
<evidence type="ECO:0000256" key="1">
    <source>
        <dbReference type="ARBA" id="ARBA00022490"/>
    </source>
</evidence>
<dbReference type="PRINTS" id="PR00986">
    <property type="entry name" value="TRNASYNTHVAL"/>
</dbReference>
<keyword evidence="2 9" id="KW-0436">Ligase</keyword>
<dbReference type="InterPro" id="IPR014729">
    <property type="entry name" value="Rossmann-like_a/b/a_fold"/>
</dbReference>
<keyword evidence="12" id="KW-1185">Reference proteome</keyword>
<comment type="similarity">
    <text evidence="9">Belongs to the class-I aminoacyl-tRNA synthetase family. ValS type 1 subfamily.</text>
</comment>
<dbReference type="InterPro" id="IPR001412">
    <property type="entry name" value="aa-tRNA-synth_I_CS"/>
</dbReference>
<keyword evidence="1 9" id="KW-0963">Cytoplasm</keyword>
<gene>
    <name evidence="9" type="primary">valS</name>
    <name evidence="11" type="ORF">LQ356_03565</name>
</gene>
<evidence type="ECO:0000256" key="2">
    <source>
        <dbReference type="ARBA" id="ARBA00022598"/>
    </source>
</evidence>
<dbReference type="Gene3D" id="3.40.50.620">
    <property type="entry name" value="HUPs"/>
    <property type="match status" value="2"/>
</dbReference>
<dbReference type="InterPro" id="IPR027417">
    <property type="entry name" value="P-loop_NTPase"/>
</dbReference>
<dbReference type="SUPFAM" id="SSF52540">
    <property type="entry name" value="P-loop containing nucleoside triphosphate hydrolases"/>
    <property type="match status" value="1"/>
</dbReference>
<accession>A0ABZ2TLC7</accession>
<feature type="short sequence motif" description="'KMSKS' region" evidence="9">
    <location>
        <begin position="1286"/>
        <end position="1290"/>
    </location>
</feature>
<evidence type="ECO:0000256" key="7">
    <source>
        <dbReference type="ARBA" id="ARBA00023146"/>
    </source>
</evidence>
<keyword evidence="7 9" id="KW-0030">Aminoacyl-tRNA synthetase</keyword>
<keyword evidence="4 9" id="KW-0067">ATP-binding</keyword>
<dbReference type="EMBL" id="CP088155">
    <property type="protein sequence ID" value="WYM97251.1"/>
    <property type="molecule type" value="Genomic_DNA"/>
</dbReference>
<comment type="subcellular location">
    <subcellularLocation>
        <location evidence="9">Cytoplasm</location>
    </subcellularLocation>
</comment>
<dbReference type="EC" id="6.1.1.9" evidence="9"/>
<evidence type="ECO:0000313" key="11">
    <source>
        <dbReference type="EMBL" id="WYM97251.1"/>
    </source>
</evidence>
<dbReference type="Pfam" id="PF00133">
    <property type="entry name" value="tRNA-synt_1"/>
    <property type="match status" value="2"/>
</dbReference>
<dbReference type="Gene3D" id="1.10.287.380">
    <property type="entry name" value="Valyl-tRNA synthetase, C-terminal domain"/>
    <property type="match status" value="1"/>
</dbReference>
<keyword evidence="5 9" id="KW-0648">Protein biosynthesis</keyword>
<dbReference type="HAMAP" id="MF_02004">
    <property type="entry name" value="Val_tRNA_synth_type1"/>
    <property type="match status" value="1"/>
</dbReference>
<comment type="domain">
    <text evidence="9">ValRS has two distinct active sites: one for aminoacylation and one for editing. The misactivated threonine is translocated from the active site to the editing site.</text>
</comment>
<dbReference type="Gene3D" id="3.40.50.300">
    <property type="entry name" value="P-loop containing nucleotide triphosphate hydrolases"/>
    <property type="match status" value="1"/>
</dbReference>
<keyword evidence="6 9" id="KW-0175">Coiled coil</keyword>
<dbReference type="InterPro" id="IPR009008">
    <property type="entry name" value="Val/Leu/Ile-tRNA-synth_edit"/>
</dbReference>
<name>A0ABZ2TLC7_9BACT</name>
<dbReference type="NCBIfam" id="NF004349">
    <property type="entry name" value="PRK05729.1"/>
    <property type="match status" value="1"/>
</dbReference>
<sequence>MPKKIINFLKLNNIRIRKYENHNWITYLSNLNVEIEQNNILGILDINSKSNEKIFELLTAFDIKPDFYQGNINIKYDDEQTFLIKKNETYAKNISYAFDENFDSNVKKSIYNYLKQYFIDSNLLKVSVNNFVNSWAKTYANYSIYLQKVYTDILLNFERNSNKKLLELSEKVSDINQKVNNGNNFYLYLLEIKKQLIDLFTILRNSQYDLMQTSYETINKYEHGNSYLDYSKFSEIKSKYEEALRKYQNKLDYKLYLKKQNSLEIRNYLNQFSKSNLENIEIFEKIYIDLYNENLYLKDQIKIYKNDLDSYIYFYWNYILNQRIIKFIDTNFEKLKWIKKDMFSAIWQDVYNLRNIAYFETSYINFDDPIYIVNNKIKKIVFENFEIKKNYYIDKINRNYKEYISNLLKLKKNKFNTNETEIYTSNYISLEKLNEIKTEYISIKNDYMWNYENTFIRLNDRIRENLNDLKKINSNNRSLFKNIKSMLSSIYSKINRFNDSDEKNNSNIIALINELKDLKKNYIVEKNNFYTYRNLFRDAKVSPHIYTNYMLNSLIYTILKKANISFSDINNDINSLTLSQKIQIEKQKLLINKPSLIIIGRNITKLDEKLQAKLLDQINKYIFEQKIIGIYLLNNINIASKLTTDICIINQGTVIEQGKTQQVVTNPINPITKSMLGYVDSDTNEKISRYNELKSNKFENILPFEVDNEHTIWCSKNQLYDWATIKNIKTDVLKKSIFSDVDKIKNKTTKINDCENFDETQLFNYVELNDDGEQEMDKNYNHIIVEQGRYQKWLDANFFSEHQEKKLPFTIIMPPPNVTGNLHIGHALDTYLMDSIIRFKKLQGYDVLFLPGKDHAGIATQAKVEKKLLEQNITKYDLGREKFIEKIWEWKDDYSNNITKQWQKLGLFIDYNFERFTLDKQANEAVLAVFVKLYNDGLIYRSSKPINWDPKLKTALSNIEVIPKPTEQKLYYIKYPLEDSSSYLLIATTRPETMFSDVAIAINQEDERAEKLLNQTVIHPLTKRRIKIITSALIDKNFGTGLMKVSAHAMDDIDIIKQNNLEIIECIDDNGLLNEKANEFAGLDRFEARTKIIEFLQEGNLIEKIEDITSNVGYSERSQVPIEILVRPQWFVKMDKLAERLLLHFNNEDKVNFFPERFADVLKKWMENVNDWTISRQIWWGHRIPAWYKGNKILVQINCPGEGWKQDSDVLDTWFSSALSPFVFLGWPQTKKYLNRYFPTDLLVTGYDIIFFWVARMYFQSLYFMNEKPFKNVLIHGLIRDEQGRKMSKSLGNGINPIEIIDKYGSDVLRMSLIFNSSPGQDINFSEEKIQGARLFINKFWNIARLVSQIKYKNILDYNLTNLDEYDYWILDKFLLLKQAITKDIDKYEFSLIFKSIQNFIINDFSSWYLEFLKLKNNNNFIHVLFRELLILLHPFMPFTTDYLFEYIYSEELLDNEFHIFSELNVETNNVNLLIETISTLRKYREDKKISKSETLHYWIKDIELSENQKEIVEKMTNFKWTKNTDFSIKLSKCELFIKQSKETKAQEQEEFKKIISQLKIDIEFNEKLLNNPKFIEKANPNLIEEKNKKLALLKEKLSFYQSKIQTKTSKK</sequence>
<dbReference type="RefSeq" id="WP_405311595.1">
    <property type="nucleotide sequence ID" value="NZ_CP088155.1"/>
</dbReference>
<dbReference type="InterPro" id="IPR010978">
    <property type="entry name" value="tRNA-bd_arm"/>
</dbReference>
<dbReference type="SUPFAM" id="SSF47323">
    <property type="entry name" value="Anticodon-binding domain of a subclass of class I aminoacyl-tRNA synthetases"/>
    <property type="match status" value="1"/>
</dbReference>
<evidence type="ECO:0000256" key="4">
    <source>
        <dbReference type="ARBA" id="ARBA00022840"/>
    </source>
</evidence>
<dbReference type="SUPFAM" id="SSF50677">
    <property type="entry name" value="ValRS/IleRS/LeuRS editing domain"/>
    <property type="match status" value="1"/>
</dbReference>
<evidence type="ECO:0000313" key="12">
    <source>
        <dbReference type="Proteomes" id="UP001622612"/>
    </source>
</evidence>
<dbReference type="Proteomes" id="UP001622612">
    <property type="component" value="Chromosome"/>
</dbReference>
<dbReference type="PANTHER" id="PTHR11946:SF93">
    <property type="entry name" value="VALINE--TRNA LIGASE, CHLOROPLASTIC_MITOCHONDRIAL 2"/>
    <property type="match status" value="1"/>
</dbReference>
<dbReference type="GO" id="GO:0004832">
    <property type="term" value="F:valine-tRNA ligase activity"/>
    <property type="evidence" value="ECO:0007669"/>
    <property type="project" value="UniProtKB-EC"/>
</dbReference>